<dbReference type="GO" id="GO:0006412">
    <property type="term" value="P:translation"/>
    <property type="evidence" value="ECO:0007669"/>
    <property type="project" value="InterPro"/>
</dbReference>
<evidence type="ECO:0000256" key="1">
    <source>
        <dbReference type="ARBA" id="ARBA00022980"/>
    </source>
</evidence>
<evidence type="ECO:0000256" key="2">
    <source>
        <dbReference type="ARBA" id="ARBA00023274"/>
    </source>
</evidence>
<dbReference type="GO" id="GO:1990904">
    <property type="term" value="C:ribonucleoprotein complex"/>
    <property type="evidence" value="ECO:0007669"/>
    <property type="project" value="UniProtKB-KW"/>
</dbReference>
<dbReference type="InterPro" id="IPR001648">
    <property type="entry name" value="Ribosomal_bS18"/>
</dbReference>
<dbReference type="SUPFAM" id="SSF46911">
    <property type="entry name" value="Ribosomal protein S18"/>
    <property type="match status" value="1"/>
</dbReference>
<name>A0A381PE98_9ZZZZ</name>
<protein>
    <recommendedName>
        <fullName evidence="4">Ribosomal protein S18</fullName>
    </recommendedName>
</protein>
<reference evidence="3" key="1">
    <citation type="submission" date="2018-05" db="EMBL/GenBank/DDBJ databases">
        <authorList>
            <person name="Lanie J.A."/>
            <person name="Ng W.-L."/>
            <person name="Kazmierczak K.M."/>
            <person name="Andrzejewski T.M."/>
            <person name="Davidsen T.M."/>
            <person name="Wayne K.J."/>
            <person name="Tettelin H."/>
            <person name="Glass J.I."/>
            <person name="Rusch D."/>
            <person name="Podicherti R."/>
            <person name="Tsui H.-C.T."/>
            <person name="Winkler M.E."/>
        </authorList>
    </citation>
    <scope>NUCLEOTIDE SEQUENCE</scope>
</reference>
<sequence length="37" mass="4113">MPRRVTGTSAKMHRKVVSAIKRARTIGLMPFIDNGSE</sequence>
<dbReference type="Pfam" id="PF01084">
    <property type="entry name" value="Ribosomal_S18"/>
    <property type="match status" value="1"/>
</dbReference>
<proteinExistence type="predicted"/>
<accession>A0A381PE98</accession>
<keyword evidence="2" id="KW-0687">Ribonucleoprotein</keyword>
<gene>
    <name evidence="3" type="ORF">METZ01_LOCUS16677</name>
</gene>
<organism evidence="3">
    <name type="scientific">marine metagenome</name>
    <dbReference type="NCBI Taxonomy" id="408172"/>
    <lineage>
        <taxon>unclassified sequences</taxon>
        <taxon>metagenomes</taxon>
        <taxon>ecological metagenomes</taxon>
    </lineage>
</organism>
<evidence type="ECO:0000313" key="3">
    <source>
        <dbReference type="EMBL" id="SUZ63823.1"/>
    </source>
</evidence>
<keyword evidence="1" id="KW-0689">Ribosomal protein</keyword>
<dbReference type="Gene3D" id="4.10.640.10">
    <property type="entry name" value="Ribosomal protein S18"/>
    <property type="match status" value="1"/>
</dbReference>
<dbReference type="NCBIfam" id="TIGR00165">
    <property type="entry name" value="S18"/>
    <property type="match status" value="1"/>
</dbReference>
<dbReference type="InterPro" id="IPR036870">
    <property type="entry name" value="Ribosomal_bS18_sf"/>
</dbReference>
<dbReference type="GO" id="GO:0005840">
    <property type="term" value="C:ribosome"/>
    <property type="evidence" value="ECO:0007669"/>
    <property type="project" value="UniProtKB-KW"/>
</dbReference>
<dbReference type="PRINTS" id="PR00974">
    <property type="entry name" value="RIBOSOMALS18"/>
</dbReference>
<dbReference type="GO" id="GO:0003735">
    <property type="term" value="F:structural constituent of ribosome"/>
    <property type="evidence" value="ECO:0007669"/>
    <property type="project" value="InterPro"/>
</dbReference>
<dbReference type="AlphaFoldDB" id="A0A381PE98"/>
<evidence type="ECO:0008006" key="4">
    <source>
        <dbReference type="Google" id="ProtNLM"/>
    </source>
</evidence>
<dbReference type="EMBL" id="UINC01000926">
    <property type="protein sequence ID" value="SUZ63823.1"/>
    <property type="molecule type" value="Genomic_DNA"/>
</dbReference>